<organism evidence="2 3">
    <name type="scientific">Cellulomonas alba</name>
    <dbReference type="NCBI Taxonomy" id="3053467"/>
    <lineage>
        <taxon>Bacteria</taxon>
        <taxon>Bacillati</taxon>
        <taxon>Actinomycetota</taxon>
        <taxon>Actinomycetes</taxon>
        <taxon>Micrococcales</taxon>
        <taxon>Cellulomonadaceae</taxon>
        <taxon>Cellulomonas</taxon>
    </lineage>
</organism>
<comment type="caution">
    <text evidence="2">The sequence shown here is derived from an EMBL/GenBank/DDBJ whole genome shotgun (WGS) entry which is preliminary data.</text>
</comment>
<protein>
    <recommendedName>
        <fullName evidence="4">SipW-cognate class signal peptide</fullName>
    </recommendedName>
</protein>
<keyword evidence="3" id="KW-1185">Reference proteome</keyword>
<feature type="transmembrane region" description="Helical" evidence="1">
    <location>
        <begin position="21"/>
        <end position="43"/>
    </location>
</feature>
<evidence type="ECO:0000313" key="3">
    <source>
        <dbReference type="Proteomes" id="UP001529338"/>
    </source>
</evidence>
<keyword evidence="1" id="KW-0472">Membrane</keyword>
<sequence>MIRILRRGATGTPRSRRVSKVVRFALAGVALAGIGAAATSAAWNDSAFFKATTSTATVDLRGSADGTTYSAADTTTVAVDLSAGLTNLVPGSTVTKTLYLWNAGSSKLTLAWGAKPTSVIGATCDSVTYGTLTTSALPGDSAGGAASKTTVTVTYTILSTADQTTCANKSASLSVSVVGTTTP</sequence>
<evidence type="ECO:0008006" key="4">
    <source>
        <dbReference type="Google" id="ProtNLM"/>
    </source>
</evidence>
<name>A0ABT7SIN3_9CELL</name>
<evidence type="ECO:0000256" key="1">
    <source>
        <dbReference type="SAM" id="Phobius"/>
    </source>
</evidence>
<reference evidence="2 3" key="1">
    <citation type="submission" date="2023-06" db="EMBL/GenBank/DDBJ databases">
        <title>Cellulomonas sp. MW4 Whole genome sequence.</title>
        <authorList>
            <person name="Park S."/>
        </authorList>
    </citation>
    <scope>NUCLEOTIDE SEQUENCE [LARGE SCALE GENOMIC DNA]</scope>
    <source>
        <strain evidence="2 3">MW4</strain>
    </source>
</reference>
<dbReference type="Proteomes" id="UP001529338">
    <property type="component" value="Unassembled WGS sequence"/>
</dbReference>
<proteinExistence type="predicted"/>
<dbReference type="RefSeq" id="WP_289455240.1">
    <property type="nucleotide sequence ID" value="NZ_JAUCGQ010000001.1"/>
</dbReference>
<gene>
    <name evidence="2" type="ORF">QRT04_10820</name>
</gene>
<keyword evidence="1" id="KW-0812">Transmembrane</keyword>
<evidence type="ECO:0000313" key="2">
    <source>
        <dbReference type="EMBL" id="MDM7855422.1"/>
    </source>
</evidence>
<accession>A0ABT7SIN3</accession>
<keyword evidence="1" id="KW-1133">Transmembrane helix</keyword>
<dbReference type="EMBL" id="JAUCGQ010000001">
    <property type="protein sequence ID" value="MDM7855422.1"/>
    <property type="molecule type" value="Genomic_DNA"/>
</dbReference>